<dbReference type="GO" id="GO:0005525">
    <property type="term" value="F:GTP binding"/>
    <property type="evidence" value="ECO:0007669"/>
    <property type="project" value="UniProtKB-KW"/>
</dbReference>
<dbReference type="Pfam" id="PF21011">
    <property type="entry name" value="CetZ_C"/>
    <property type="match status" value="1"/>
</dbReference>
<proteinExistence type="predicted"/>
<dbReference type="RefSeq" id="WP_094531742.1">
    <property type="nucleotide sequence ID" value="NZ_NHPJ01000081.1"/>
</dbReference>
<evidence type="ECO:0000256" key="4">
    <source>
        <dbReference type="SAM" id="MobiDB-lite"/>
    </source>
</evidence>
<dbReference type="PANTHER" id="PTHR30314">
    <property type="entry name" value="CELL DIVISION PROTEIN FTSZ-RELATED"/>
    <property type="match status" value="1"/>
</dbReference>
<dbReference type="Gene3D" id="3.30.1330.20">
    <property type="entry name" value="Tubulin/FtsZ, C-terminal domain"/>
    <property type="match status" value="1"/>
</dbReference>
<organism evidence="7 8">
    <name type="scientific">Halorubrum halodurans</name>
    <dbReference type="NCBI Taxonomy" id="1383851"/>
    <lineage>
        <taxon>Archaea</taxon>
        <taxon>Methanobacteriati</taxon>
        <taxon>Methanobacteriota</taxon>
        <taxon>Stenosarchaea group</taxon>
        <taxon>Halobacteria</taxon>
        <taxon>Halobacteriales</taxon>
        <taxon>Haloferacaceae</taxon>
        <taxon>Halorubrum</taxon>
    </lineage>
</organism>
<sequence length="415" mass="43909">MRLGIIAYGRAGCRIAAAFKRREKRSMTHLSEFIMLADTASQQLIDVDVIDDDWKAVYGEPRFAGTGTAGKLGPGVEAAKATTQNIESVLQYSGTNRSNIDAFLVIGSLGGGTGGSGAPVAAKYLTGITGSTPVYGVGVLPAPCEPDIYTVNAARSIQSFAAATDTVLLFDNKTLGVAEPDSHPDVPDDIPASDVFGPVNKTIAELIHTVFAADTRTTGSELPGAVADQDDITSVLGTGGLSTVSFVEKSLPRPARPGVVGRAARFLNTLTSGVRAGSVRDWPHPTDLVEYVASTDASMLPPVTPDDAARTLTLLTGPRDHLHASHVTDTADWAVEAFENELTVVKADPRRRAKAVSLLTVCSGIGIPPRVEDLLSDAEHVAREVQQQQQQQSRERDPKSVNVFDDDSTRIPPAF</sequence>
<keyword evidence="8" id="KW-1185">Reference proteome</keyword>
<dbReference type="InterPro" id="IPR048737">
    <property type="entry name" value="CetZ_C"/>
</dbReference>
<dbReference type="InterPro" id="IPR036525">
    <property type="entry name" value="Tubulin/FtsZ_GTPase_sf"/>
</dbReference>
<dbReference type="InterPro" id="IPR003008">
    <property type="entry name" value="Tubulin_FtsZ_GTPase"/>
</dbReference>
<protein>
    <submittedName>
        <fullName evidence="7">Uncharacterized protein</fullName>
    </submittedName>
</protein>
<keyword evidence="2" id="KW-0547">Nucleotide-binding</keyword>
<dbReference type="InterPro" id="IPR045061">
    <property type="entry name" value="FtsZ/CetZ"/>
</dbReference>
<evidence type="ECO:0000256" key="3">
    <source>
        <dbReference type="ARBA" id="ARBA00023134"/>
    </source>
</evidence>
<dbReference type="AlphaFoldDB" id="A0A256IJK5"/>
<dbReference type="Gene3D" id="3.40.50.1440">
    <property type="entry name" value="Tubulin/FtsZ, GTPase domain"/>
    <property type="match status" value="1"/>
</dbReference>
<keyword evidence="3" id="KW-0342">GTP-binding</keyword>
<keyword evidence="1" id="KW-0963">Cytoplasm</keyword>
<dbReference type="GO" id="GO:0032153">
    <property type="term" value="C:cell division site"/>
    <property type="evidence" value="ECO:0007669"/>
    <property type="project" value="TreeGrafter"/>
</dbReference>
<dbReference type="Pfam" id="PF00091">
    <property type="entry name" value="Tubulin"/>
    <property type="match status" value="1"/>
</dbReference>
<dbReference type="SUPFAM" id="SSF52490">
    <property type="entry name" value="Tubulin nucleotide-binding domain-like"/>
    <property type="match status" value="1"/>
</dbReference>
<dbReference type="Proteomes" id="UP000216308">
    <property type="component" value="Unassembled WGS sequence"/>
</dbReference>
<evidence type="ECO:0000256" key="2">
    <source>
        <dbReference type="ARBA" id="ARBA00022741"/>
    </source>
</evidence>
<dbReference type="GO" id="GO:0003924">
    <property type="term" value="F:GTPase activity"/>
    <property type="evidence" value="ECO:0007669"/>
    <property type="project" value="InterPro"/>
</dbReference>
<gene>
    <name evidence="7" type="ORF">DJ70_07915</name>
</gene>
<evidence type="ECO:0000313" key="7">
    <source>
        <dbReference type="EMBL" id="OYR56633.1"/>
    </source>
</evidence>
<dbReference type="GO" id="GO:0005737">
    <property type="term" value="C:cytoplasm"/>
    <property type="evidence" value="ECO:0007669"/>
    <property type="project" value="TreeGrafter"/>
</dbReference>
<evidence type="ECO:0000313" key="8">
    <source>
        <dbReference type="Proteomes" id="UP000216308"/>
    </source>
</evidence>
<evidence type="ECO:0000259" key="5">
    <source>
        <dbReference type="Pfam" id="PF00091"/>
    </source>
</evidence>
<comment type="caution">
    <text evidence="7">The sequence shown here is derived from an EMBL/GenBank/DDBJ whole genome shotgun (WGS) entry which is preliminary data.</text>
</comment>
<dbReference type="InterPro" id="IPR037103">
    <property type="entry name" value="Tubulin/FtsZ-like_C"/>
</dbReference>
<feature type="region of interest" description="Disordered" evidence="4">
    <location>
        <begin position="385"/>
        <end position="415"/>
    </location>
</feature>
<feature type="domain" description="Tubulin-like CetZ C-terminal" evidence="6">
    <location>
        <begin position="195"/>
        <end position="378"/>
    </location>
</feature>
<dbReference type="PANTHER" id="PTHR30314:SF10">
    <property type="entry name" value="TUBULIN-LIKE PROTEIN CETZ"/>
    <property type="match status" value="1"/>
</dbReference>
<evidence type="ECO:0000259" key="6">
    <source>
        <dbReference type="Pfam" id="PF21011"/>
    </source>
</evidence>
<dbReference type="GO" id="GO:0051301">
    <property type="term" value="P:cell division"/>
    <property type="evidence" value="ECO:0007669"/>
    <property type="project" value="TreeGrafter"/>
</dbReference>
<reference evidence="7 8" key="1">
    <citation type="journal article" date="2014" name="Front. Microbiol.">
        <title>Population and genomic analysis of the genus Halorubrum.</title>
        <authorList>
            <person name="Fullmer M.S."/>
            <person name="Soucy S.M."/>
            <person name="Swithers K.S."/>
            <person name="Makkay A.M."/>
            <person name="Wheeler R."/>
            <person name="Ventosa A."/>
            <person name="Gogarten J.P."/>
            <person name="Papke R.T."/>
        </authorList>
    </citation>
    <scope>NUCLEOTIDE SEQUENCE [LARGE SCALE GENOMIC DNA]</scope>
    <source>
        <strain evidence="7 8">Cb34</strain>
    </source>
</reference>
<name>A0A256IJK5_9EURY</name>
<dbReference type="EMBL" id="NHPJ01000081">
    <property type="protein sequence ID" value="OYR56633.1"/>
    <property type="molecule type" value="Genomic_DNA"/>
</dbReference>
<accession>A0A256IJK5</accession>
<evidence type="ECO:0000256" key="1">
    <source>
        <dbReference type="ARBA" id="ARBA00022490"/>
    </source>
</evidence>
<feature type="domain" description="Tubulin/FtsZ GTPase" evidence="5">
    <location>
        <begin position="5"/>
        <end position="175"/>
    </location>
</feature>